<dbReference type="InterPro" id="IPR013427">
    <property type="entry name" value="Haem-bd_dom_put"/>
</dbReference>
<dbReference type="STRING" id="756272.Plabr_1823"/>
<dbReference type="Gene3D" id="2.120.10.30">
    <property type="entry name" value="TolB, C-terminal domain"/>
    <property type="match status" value="1"/>
</dbReference>
<dbReference type="InterPro" id="IPR011042">
    <property type="entry name" value="6-blade_b-propeller_TolB-like"/>
</dbReference>
<dbReference type="Pfam" id="PF23500">
    <property type="entry name" value="DUF7133"/>
    <property type="match status" value="1"/>
</dbReference>
<dbReference type="InterPro" id="IPR013428">
    <property type="entry name" value="Membrane-bound_put_N"/>
</dbReference>
<dbReference type="InterPro" id="IPR011041">
    <property type="entry name" value="Quinoprot_gluc/sorb_DH_b-prop"/>
</dbReference>
<dbReference type="HOGENOM" id="CLU_277549_0_0_0"/>
<evidence type="ECO:0000256" key="1">
    <source>
        <dbReference type="ARBA" id="ARBA00022617"/>
    </source>
</evidence>
<dbReference type="SUPFAM" id="SSF50952">
    <property type="entry name" value="Soluble quinoprotein glucose dehydrogenase"/>
    <property type="match status" value="1"/>
</dbReference>
<gene>
    <name evidence="7" type="ordered locus">Plabr_1823</name>
</gene>
<sequence>MFVKIAITLTLCLGFPSFLLAESESSVLDLPPGFQATLFAGDELASDVQCMTVNAKGQIVVSGPGYIRILIDQDGDGRAESAKTFADRPATGAQGLCVDGSSYYCIGDEGLLRFVDEDGDNQADGPPELVKAFRTGGEHFTHALRQGPDGDWYLIAGNEAQITSSTITSDRSPIDDPQAGTMMRLTDDFRNIAVIADGFRNAYDFDFNAEGDLFSYDSDGERDISLPYYRPTRVFHSITSMTHGWVTRSWKKPNYFPEMSPVVAELGRGSPTGVVTYRHTQFPPEFQNTVFVLDWTYGRMVAVKLKRQGSSWVAQDKQFAGGHGDYGFAPTDAVVGPEGAMYVCVGGRGTQGSVFRITYEGEGSEQAVEKPAANAGQGESAKLNRVLNAPQPLSAWSRAQWEPAAEEIGEEDFIIAALDRNRSDAQRMRAIEVLTDLFQGPDVDFMLEMTTEENRELRARAVWAYGRSVSGHPNVSVMEKYLGDSSPVVVRSALEAMTGCTAEALVGLEEAIAGRLGDKDRVVRQLAVNVSRRLTNESFRELGEVARRSGWPEAMQMARAFVDRGYVGHSYVWHDIALEALRRLKDPEEILTAVLLIQHSFGGYGDSPVHDAVFDGYLPRLPLPGQPEKLQALTEQLAVLFPQQLDPLDWELARLIATLQPNAPELLAALLEQINDKSTPVSDVHYLICSACLPATRTPEQSQATASALLGLFKKQKAIEADVDRNWQPRLRELYSRMVTVDPELPRLIAEHEDFGEPEHTIFVSQMQGEIRQRAVLTFLQRVQSGDLELTPEVLALLSGMESEQALRIARQSLDNPLLRPTAMMLLAEANHEEDRAALLEGLTADQWEIVSNSLEAQQQWGQPEPIVMVRLTQLLKRLADEDNMNRLWNGTLSALERQASVLTGQFDTVPAQGPEHLESLGKDRPAIAAAWQEWVVKNFPDLANQFAAEKSSEKWASWEEQFAGIDWSTGQVEAGRTVFNKQQCAQCHEGRNAVGPNLQGIMQRFSTRDLMIAIVDPHRDVSSRYRTTMIVTDEGKTYTGIVIYESVDGLLLRDATHQTVRIESDSIEFRKELDSSLMPENLLKGQSPQQIADLFAYLRSLGGGNELTKKP</sequence>
<dbReference type="SUPFAM" id="SSF48371">
    <property type="entry name" value="ARM repeat"/>
    <property type="match status" value="1"/>
</dbReference>
<dbReference type="OrthoDB" id="223239at2"/>
<feature type="signal peptide" evidence="5">
    <location>
        <begin position="1"/>
        <end position="21"/>
    </location>
</feature>
<dbReference type="Proteomes" id="UP000006860">
    <property type="component" value="Chromosome"/>
</dbReference>
<evidence type="ECO:0000256" key="4">
    <source>
        <dbReference type="PROSITE-ProRule" id="PRU00433"/>
    </source>
</evidence>
<dbReference type="InterPro" id="IPR016024">
    <property type="entry name" value="ARM-type_fold"/>
</dbReference>
<dbReference type="AlphaFoldDB" id="F0SG91"/>
<dbReference type="NCBIfam" id="TIGR02603">
    <property type="entry name" value="CxxCH_TIGR02603"/>
    <property type="match status" value="1"/>
</dbReference>
<dbReference type="Gene3D" id="1.25.10.10">
    <property type="entry name" value="Leucine-rich Repeat Variant"/>
    <property type="match status" value="1"/>
</dbReference>
<dbReference type="RefSeq" id="WP_013628160.1">
    <property type="nucleotide sequence ID" value="NC_015174.1"/>
</dbReference>
<keyword evidence="8" id="KW-1185">Reference proteome</keyword>
<evidence type="ECO:0000259" key="6">
    <source>
        <dbReference type="PROSITE" id="PS51007"/>
    </source>
</evidence>
<keyword evidence="1 4" id="KW-0349">Heme</keyword>
<feature type="chain" id="PRO_5003260322" evidence="5">
    <location>
        <begin position="22"/>
        <end position="1112"/>
    </location>
</feature>
<keyword evidence="5" id="KW-0732">Signal</keyword>
<dbReference type="eggNOG" id="COG3474">
    <property type="taxonomic scope" value="Bacteria"/>
</dbReference>
<keyword evidence="3 4" id="KW-0408">Iron</keyword>
<reference evidence="8" key="1">
    <citation type="submission" date="2011-02" db="EMBL/GenBank/DDBJ databases">
        <title>The complete genome of Planctomyces brasiliensis DSM 5305.</title>
        <authorList>
            <person name="Lucas S."/>
            <person name="Copeland A."/>
            <person name="Lapidus A."/>
            <person name="Bruce D."/>
            <person name="Goodwin L."/>
            <person name="Pitluck S."/>
            <person name="Kyrpides N."/>
            <person name="Mavromatis K."/>
            <person name="Pagani I."/>
            <person name="Ivanova N."/>
            <person name="Ovchinnikova G."/>
            <person name="Lu M."/>
            <person name="Detter J.C."/>
            <person name="Han C."/>
            <person name="Land M."/>
            <person name="Hauser L."/>
            <person name="Markowitz V."/>
            <person name="Cheng J.-F."/>
            <person name="Hugenholtz P."/>
            <person name="Woyke T."/>
            <person name="Wu D."/>
            <person name="Tindall B."/>
            <person name="Pomrenke H.G."/>
            <person name="Brambilla E."/>
            <person name="Klenk H.-P."/>
            <person name="Eisen J.A."/>
        </authorList>
    </citation>
    <scope>NUCLEOTIDE SEQUENCE [LARGE SCALE GENOMIC DNA]</scope>
    <source>
        <strain evidence="8">ATCC 49424 / DSM 5305 / JCM 21570 / NBRC 103401 / IFAM 1448</strain>
    </source>
</reference>
<feature type="domain" description="Cytochrome c" evidence="6">
    <location>
        <begin position="971"/>
        <end position="1103"/>
    </location>
</feature>
<dbReference type="eggNOG" id="COG1413">
    <property type="taxonomic scope" value="Bacteria"/>
</dbReference>
<dbReference type="NCBIfam" id="TIGR02604">
    <property type="entry name" value="Piru_Ver_Nterm"/>
    <property type="match status" value="1"/>
</dbReference>
<dbReference type="InterPro" id="IPR036909">
    <property type="entry name" value="Cyt_c-like_dom_sf"/>
</dbReference>
<dbReference type="InterPro" id="IPR011989">
    <property type="entry name" value="ARM-like"/>
</dbReference>
<dbReference type="GO" id="GO:0020037">
    <property type="term" value="F:heme binding"/>
    <property type="evidence" value="ECO:0007669"/>
    <property type="project" value="InterPro"/>
</dbReference>
<evidence type="ECO:0000256" key="2">
    <source>
        <dbReference type="ARBA" id="ARBA00022723"/>
    </source>
</evidence>
<dbReference type="InterPro" id="IPR055557">
    <property type="entry name" value="DUF7133"/>
</dbReference>
<dbReference type="EMBL" id="CP002546">
    <property type="protein sequence ID" value="ADY59433.1"/>
    <property type="molecule type" value="Genomic_DNA"/>
</dbReference>
<evidence type="ECO:0000256" key="3">
    <source>
        <dbReference type="ARBA" id="ARBA00023004"/>
    </source>
</evidence>
<name>F0SG91_RUBBR</name>
<evidence type="ECO:0000313" key="7">
    <source>
        <dbReference type="EMBL" id="ADY59433.1"/>
    </source>
</evidence>
<dbReference type="KEGG" id="pbs:Plabr_1823"/>
<proteinExistence type="predicted"/>
<accession>F0SG91</accession>
<protein>
    <submittedName>
        <fullName evidence="7">Heme-binding protein</fullName>
    </submittedName>
</protein>
<dbReference type="eggNOG" id="COG2133">
    <property type="taxonomic scope" value="Bacteria"/>
</dbReference>
<organism evidence="7 8">
    <name type="scientific">Rubinisphaera brasiliensis (strain ATCC 49424 / DSM 5305 / JCM 21570 / IAM 15109 / NBRC 103401 / IFAM 1448)</name>
    <name type="common">Planctomyces brasiliensis</name>
    <dbReference type="NCBI Taxonomy" id="756272"/>
    <lineage>
        <taxon>Bacteria</taxon>
        <taxon>Pseudomonadati</taxon>
        <taxon>Planctomycetota</taxon>
        <taxon>Planctomycetia</taxon>
        <taxon>Planctomycetales</taxon>
        <taxon>Planctomycetaceae</taxon>
        <taxon>Rubinisphaera</taxon>
    </lineage>
</organism>
<dbReference type="SUPFAM" id="SSF46626">
    <property type="entry name" value="Cytochrome c"/>
    <property type="match status" value="1"/>
</dbReference>
<evidence type="ECO:0000313" key="8">
    <source>
        <dbReference type="Proteomes" id="UP000006860"/>
    </source>
</evidence>
<dbReference type="Gene3D" id="1.10.760.10">
    <property type="entry name" value="Cytochrome c-like domain"/>
    <property type="match status" value="1"/>
</dbReference>
<keyword evidence="2 4" id="KW-0479">Metal-binding</keyword>
<dbReference type="InterPro" id="IPR009056">
    <property type="entry name" value="Cyt_c-like_dom"/>
</dbReference>
<dbReference type="PANTHER" id="PTHR33546:SF1">
    <property type="entry name" value="LARGE, MULTIFUNCTIONAL SECRETED PROTEIN"/>
    <property type="match status" value="1"/>
</dbReference>
<evidence type="ECO:0000256" key="5">
    <source>
        <dbReference type="SAM" id="SignalP"/>
    </source>
</evidence>
<dbReference type="PROSITE" id="PS51007">
    <property type="entry name" value="CYTC"/>
    <property type="match status" value="1"/>
</dbReference>
<dbReference type="GO" id="GO:0046872">
    <property type="term" value="F:metal ion binding"/>
    <property type="evidence" value="ECO:0007669"/>
    <property type="project" value="UniProtKB-KW"/>
</dbReference>
<dbReference type="GO" id="GO:0009055">
    <property type="term" value="F:electron transfer activity"/>
    <property type="evidence" value="ECO:0007669"/>
    <property type="project" value="InterPro"/>
</dbReference>
<dbReference type="PANTHER" id="PTHR33546">
    <property type="entry name" value="LARGE, MULTIFUNCTIONAL SECRETED PROTEIN-RELATED"/>
    <property type="match status" value="1"/>
</dbReference>